<dbReference type="GO" id="GO:0016020">
    <property type="term" value="C:membrane"/>
    <property type="evidence" value="ECO:0007669"/>
    <property type="project" value="UniProtKB-SubCell"/>
</dbReference>
<dbReference type="OrthoDB" id="5581259at2759"/>
<dbReference type="EMBL" id="JAEPRD010000046">
    <property type="protein sequence ID" value="KAG2204126.1"/>
    <property type="molecule type" value="Genomic_DNA"/>
</dbReference>
<keyword evidence="5 6" id="KW-0472">Membrane</keyword>
<evidence type="ECO:0000256" key="3">
    <source>
        <dbReference type="ARBA" id="ARBA00022692"/>
    </source>
</evidence>
<evidence type="ECO:0000256" key="5">
    <source>
        <dbReference type="ARBA" id="ARBA00023136"/>
    </source>
</evidence>
<name>A0A8H7UZ62_9FUNG</name>
<evidence type="ECO:0000313" key="7">
    <source>
        <dbReference type="EMBL" id="KAG2204126.1"/>
    </source>
</evidence>
<dbReference type="PANTHER" id="PTHR12703:SF4">
    <property type="entry name" value="TRANSMEMBRANE PROTEIN 33"/>
    <property type="match status" value="1"/>
</dbReference>
<keyword evidence="8" id="KW-1185">Reference proteome</keyword>
<comment type="subcellular location">
    <subcellularLocation>
        <location evidence="1">Membrane</location>
        <topology evidence="1">Multi-pass membrane protein</topology>
    </subcellularLocation>
</comment>
<feature type="transmembrane region" description="Helical" evidence="6">
    <location>
        <begin position="49"/>
        <end position="70"/>
    </location>
</feature>
<sequence>MEPVQSEKKTEEKFDFKNLHFGWFVGHALTVVNAFVFFASQLLFRPCNFFYRVSYLGVIASYGIVLYNSYKPLGSNESYFKRMLLDENAQYLIVAVYFLLTRRIAITLLPFFIYSVFHVLEYTEKTLIPALAPHQTKVQTSIRDVTSKYHDKAMELTSKIEVVGVMTRLVLGLFVFRSSILSVLIYAQFLRMRFYMSTDTRDFLTDAGSQLDRLLTAPTAHPKIPPAVINAYATVKEKLGVKPISANTATTDATKKQL</sequence>
<feature type="transmembrane region" description="Helical" evidence="6">
    <location>
        <begin position="91"/>
        <end position="117"/>
    </location>
</feature>
<protein>
    <submittedName>
        <fullName evidence="7">Uncharacterized protein</fullName>
    </submittedName>
</protein>
<dbReference type="GO" id="GO:0071786">
    <property type="term" value="P:endoplasmic reticulum tubular network organization"/>
    <property type="evidence" value="ECO:0007669"/>
    <property type="project" value="TreeGrafter"/>
</dbReference>
<evidence type="ECO:0000256" key="6">
    <source>
        <dbReference type="SAM" id="Phobius"/>
    </source>
</evidence>
<keyword evidence="3 6" id="KW-0812">Transmembrane</keyword>
<evidence type="ECO:0000256" key="4">
    <source>
        <dbReference type="ARBA" id="ARBA00022989"/>
    </source>
</evidence>
<evidence type="ECO:0000313" key="8">
    <source>
        <dbReference type="Proteomes" id="UP000603453"/>
    </source>
</evidence>
<evidence type="ECO:0000256" key="1">
    <source>
        <dbReference type="ARBA" id="ARBA00004141"/>
    </source>
</evidence>
<feature type="transmembrane region" description="Helical" evidence="6">
    <location>
        <begin position="21"/>
        <end position="43"/>
    </location>
</feature>
<comment type="similarity">
    <text evidence="2">Belongs to the PER33/POM33 family.</text>
</comment>
<comment type="caution">
    <text evidence="7">The sequence shown here is derived from an EMBL/GenBank/DDBJ whole genome shotgun (WGS) entry which is preliminary data.</text>
</comment>
<gene>
    <name evidence="7" type="ORF">INT47_011609</name>
</gene>
<evidence type="ECO:0000256" key="2">
    <source>
        <dbReference type="ARBA" id="ARBA00007322"/>
    </source>
</evidence>
<dbReference type="AlphaFoldDB" id="A0A8H7UZ62"/>
<accession>A0A8H7UZ62</accession>
<organism evidence="7 8">
    <name type="scientific">Mucor saturninus</name>
    <dbReference type="NCBI Taxonomy" id="64648"/>
    <lineage>
        <taxon>Eukaryota</taxon>
        <taxon>Fungi</taxon>
        <taxon>Fungi incertae sedis</taxon>
        <taxon>Mucoromycota</taxon>
        <taxon>Mucoromycotina</taxon>
        <taxon>Mucoromycetes</taxon>
        <taxon>Mucorales</taxon>
        <taxon>Mucorineae</taxon>
        <taxon>Mucoraceae</taxon>
        <taxon>Mucor</taxon>
    </lineage>
</organism>
<dbReference type="Proteomes" id="UP000603453">
    <property type="component" value="Unassembled WGS sequence"/>
</dbReference>
<dbReference type="InterPro" id="IPR005344">
    <property type="entry name" value="TMEM33/Pom33"/>
</dbReference>
<reference evidence="7" key="1">
    <citation type="submission" date="2020-12" db="EMBL/GenBank/DDBJ databases">
        <title>Metabolic potential, ecology and presence of endohyphal bacteria is reflected in genomic diversity of Mucoromycotina.</title>
        <authorList>
            <person name="Muszewska A."/>
            <person name="Okrasinska A."/>
            <person name="Steczkiewicz K."/>
            <person name="Drgas O."/>
            <person name="Orlowska M."/>
            <person name="Perlinska-Lenart U."/>
            <person name="Aleksandrzak-Piekarczyk T."/>
            <person name="Szatraj K."/>
            <person name="Zielenkiewicz U."/>
            <person name="Pilsyk S."/>
            <person name="Malc E."/>
            <person name="Mieczkowski P."/>
            <person name="Kruszewska J.S."/>
            <person name="Biernat P."/>
            <person name="Pawlowska J."/>
        </authorList>
    </citation>
    <scope>NUCLEOTIDE SEQUENCE</scope>
    <source>
        <strain evidence="7">WA0000017839</strain>
    </source>
</reference>
<dbReference type="GO" id="GO:0005783">
    <property type="term" value="C:endoplasmic reticulum"/>
    <property type="evidence" value="ECO:0007669"/>
    <property type="project" value="TreeGrafter"/>
</dbReference>
<keyword evidence="4 6" id="KW-1133">Transmembrane helix</keyword>
<feature type="transmembrane region" description="Helical" evidence="6">
    <location>
        <begin position="165"/>
        <end position="187"/>
    </location>
</feature>
<dbReference type="PANTHER" id="PTHR12703">
    <property type="entry name" value="TRANSMEMBRANE PROTEIN 33"/>
    <property type="match status" value="1"/>
</dbReference>
<dbReference type="GO" id="GO:0061024">
    <property type="term" value="P:membrane organization"/>
    <property type="evidence" value="ECO:0007669"/>
    <property type="project" value="TreeGrafter"/>
</dbReference>
<dbReference type="Pfam" id="PF03661">
    <property type="entry name" value="TMEM33_Pom33"/>
    <property type="match status" value="1"/>
</dbReference>
<proteinExistence type="inferred from homology"/>
<dbReference type="InterPro" id="IPR051645">
    <property type="entry name" value="PER33/POM33_regulator"/>
</dbReference>